<keyword evidence="1" id="KW-0472">Membrane</keyword>
<dbReference type="OrthoDB" id="2548432at2759"/>
<dbReference type="AlphaFoldDB" id="A0A9P3GQM2"/>
<accession>A0A9P3GQM2</accession>
<sequence>MITGVGVAILGIYNGLFPILNPTAPARSTSDSIFICALLLAPWLAELVLALRLTAVFPPSQTPKRKLAAILVFPVTIKCARLGCCIALCTMWIRSDEIGFDSVLSQAENSEWRRFVPYHIAEIFLQIFDNMYLSALFICKLHGGHIFRAQDVQRVSLGLKGSLASRLRMLFWIAIGNFVFPILFNIATIIDIFVDPQYMLRIPNFLLTNYYLSIIGVVFATVWSSSKLHRSSPAVSLLPSHEETKAGSANTGGVMRIESGPGFLGSTAGKIHTGPSTESSNSSREVVPLTVVVRRESLQ</sequence>
<dbReference type="Proteomes" id="UP000703269">
    <property type="component" value="Unassembled WGS sequence"/>
</dbReference>
<protein>
    <submittedName>
        <fullName evidence="2">Uncharacterized protein</fullName>
    </submittedName>
</protein>
<keyword evidence="1" id="KW-1133">Transmembrane helix</keyword>
<name>A0A9P3GQM2_9APHY</name>
<evidence type="ECO:0000256" key="1">
    <source>
        <dbReference type="SAM" id="Phobius"/>
    </source>
</evidence>
<feature type="transmembrane region" description="Helical" evidence="1">
    <location>
        <begin position="202"/>
        <end position="223"/>
    </location>
</feature>
<gene>
    <name evidence="2" type="ORF">PsYK624_138900</name>
</gene>
<evidence type="ECO:0000313" key="2">
    <source>
        <dbReference type="EMBL" id="GJE97669.1"/>
    </source>
</evidence>
<proteinExistence type="predicted"/>
<keyword evidence="3" id="KW-1185">Reference proteome</keyword>
<organism evidence="2 3">
    <name type="scientific">Phanerochaete sordida</name>
    <dbReference type="NCBI Taxonomy" id="48140"/>
    <lineage>
        <taxon>Eukaryota</taxon>
        <taxon>Fungi</taxon>
        <taxon>Dikarya</taxon>
        <taxon>Basidiomycota</taxon>
        <taxon>Agaricomycotina</taxon>
        <taxon>Agaricomycetes</taxon>
        <taxon>Polyporales</taxon>
        <taxon>Phanerochaetaceae</taxon>
        <taxon>Phanerochaete</taxon>
    </lineage>
</organism>
<feature type="transmembrane region" description="Helical" evidence="1">
    <location>
        <begin position="169"/>
        <end position="190"/>
    </location>
</feature>
<feature type="transmembrane region" description="Helical" evidence="1">
    <location>
        <begin position="32"/>
        <end position="55"/>
    </location>
</feature>
<keyword evidence="1" id="KW-0812">Transmembrane</keyword>
<reference evidence="2 3" key="1">
    <citation type="submission" date="2021-08" db="EMBL/GenBank/DDBJ databases">
        <title>Draft Genome Sequence of Phanerochaete sordida strain YK-624.</title>
        <authorList>
            <person name="Mori T."/>
            <person name="Dohra H."/>
            <person name="Suzuki T."/>
            <person name="Kawagishi H."/>
            <person name="Hirai H."/>
        </authorList>
    </citation>
    <scope>NUCLEOTIDE SEQUENCE [LARGE SCALE GENOMIC DNA]</scope>
    <source>
        <strain evidence="2 3">YK-624</strain>
    </source>
</reference>
<comment type="caution">
    <text evidence="2">The sequence shown here is derived from an EMBL/GenBank/DDBJ whole genome shotgun (WGS) entry which is preliminary data.</text>
</comment>
<dbReference type="EMBL" id="BPQB01000075">
    <property type="protein sequence ID" value="GJE97669.1"/>
    <property type="molecule type" value="Genomic_DNA"/>
</dbReference>
<evidence type="ECO:0000313" key="3">
    <source>
        <dbReference type="Proteomes" id="UP000703269"/>
    </source>
</evidence>